<feature type="transmembrane region" description="Helical" evidence="1">
    <location>
        <begin position="48"/>
        <end position="68"/>
    </location>
</feature>
<organism evidence="2 3">
    <name type="scientific">Mobiluncus curtisii ATCC 51333</name>
    <dbReference type="NCBI Taxonomy" id="887326"/>
    <lineage>
        <taxon>Bacteria</taxon>
        <taxon>Bacillati</taxon>
        <taxon>Actinomycetota</taxon>
        <taxon>Actinomycetes</taxon>
        <taxon>Actinomycetales</taxon>
        <taxon>Actinomycetaceae</taxon>
        <taxon>Mobiluncus</taxon>
    </lineage>
</organism>
<evidence type="ECO:0000256" key="1">
    <source>
        <dbReference type="SAM" id="Phobius"/>
    </source>
</evidence>
<keyword evidence="1" id="KW-0812">Transmembrane</keyword>
<dbReference type="HOGENOM" id="CLU_077103_2_1_11"/>
<keyword evidence="1" id="KW-0472">Membrane</keyword>
<dbReference type="InterPro" id="IPR021205">
    <property type="entry name" value="Lanti_perm_SpaE/MutE/EpiE-like"/>
</dbReference>
<dbReference type="CDD" id="cd21807">
    <property type="entry name" value="ABC-2_lan_permease_MutE_EpiE-like"/>
    <property type="match status" value="1"/>
</dbReference>
<reference evidence="2 3" key="1">
    <citation type="submission" date="2010-12" db="EMBL/GenBank/DDBJ databases">
        <authorList>
            <person name="Muzny D."/>
            <person name="Qin X."/>
            <person name="Deng J."/>
            <person name="Jiang H."/>
            <person name="Liu Y."/>
            <person name="Qu J."/>
            <person name="Song X.-Z."/>
            <person name="Zhang L."/>
            <person name="Thornton R."/>
            <person name="Coyle M."/>
            <person name="Francisco L."/>
            <person name="Jackson L."/>
            <person name="Javaid M."/>
            <person name="Korchina V."/>
            <person name="Kovar C."/>
            <person name="Mata R."/>
            <person name="Mathew T."/>
            <person name="Ngo R."/>
            <person name="Nguyen L."/>
            <person name="Nguyen N."/>
            <person name="Okwuonu G."/>
            <person name="Ongeri F."/>
            <person name="Pham C."/>
            <person name="Simmons D."/>
            <person name="Wilczek-Boney K."/>
            <person name="Hale W."/>
            <person name="Jakkamsetti A."/>
            <person name="Pham P."/>
            <person name="Ruth R."/>
            <person name="San Lucas F."/>
            <person name="Warren J."/>
            <person name="Zhang J."/>
            <person name="Zhao Z."/>
            <person name="Zhou C."/>
            <person name="Zhu D."/>
            <person name="Lee S."/>
            <person name="Bess C."/>
            <person name="Blankenburg K."/>
            <person name="Forbes L."/>
            <person name="Fu Q."/>
            <person name="Gubbala S."/>
            <person name="Hirani K."/>
            <person name="Jayaseelan J.C."/>
            <person name="Lara F."/>
            <person name="Munidasa M."/>
            <person name="Palculict T."/>
            <person name="Patil S."/>
            <person name="Pu L.-L."/>
            <person name="Saada N."/>
            <person name="Tang L."/>
            <person name="Weissenberger G."/>
            <person name="Zhu Y."/>
            <person name="Hemphill L."/>
            <person name="Shang Y."/>
            <person name="Youmans B."/>
            <person name="Ayvaz T."/>
            <person name="Ross M."/>
            <person name="Santibanez J."/>
            <person name="Aqrawi P."/>
            <person name="Gross S."/>
            <person name="Joshi V."/>
            <person name="Fowler G."/>
            <person name="Nazareth L."/>
            <person name="Reid J."/>
            <person name="Worley K."/>
            <person name="Petrosino J."/>
            <person name="Highlander S."/>
            <person name="Gibbs R."/>
        </authorList>
    </citation>
    <scope>NUCLEOTIDE SEQUENCE [LARGE SCALE GENOMIC DNA]</scope>
    <source>
        <strain evidence="2 3">ATCC 51333</strain>
    </source>
</reference>
<dbReference type="AlphaFoldDB" id="E6LZF7"/>
<feature type="transmembrane region" description="Helical" evidence="1">
    <location>
        <begin position="129"/>
        <end position="147"/>
    </location>
</feature>
<evidence type="ECO:0000313" key="2">
    <source>
        <dbReference type="EMBL" id="EFU80013.1"/>
    </source>
</evidence>
<protein>
    <submittedName>
        <fullName evidence="2">Lantibiotic protection ABC transporter permease subunit, MutE/EpiE family</fullName>
    </submittedName>
</protein>
<comment type="caution">
    <text evidence="2">The sequence shown here is derived from an EMBL/GenBank/DDBJ whole genome shotgun (WGS) entry which is preliminary data.</text>
</comment>
<proteinExistence type="predicted"/>
<dbReference type="EMBL" id="AEPY01000009">
    <property type="protein sequence ID" value="EFU80013.1"/>
    <property type="molecule type" value="Genomic_DNA"/>
</dbReference>
<gene>
    <name evidence="2" type="ORF">HMPREF0388_1244</name>
</gene>
<evidence type="ECO:0000313" key="3">
    <source>
        <dbReference type="Proteomes" id="UP000005573"/>
    </source>
</evidence>
<feature type="transmembrane region" description="Helical" evidence="1">
    <location>
        <begin position="159"/>
        <end position="180"/>
    </location>
</feature>
<feature type="transmembrane region" description="Helical" evidence="1">
    <location>
        <begin position="220"/>
        <end position="242"/>
    </location>
</feature>
<feature type="transmembrane region" description="Helical" evidence="1">
    <location>
        <begin position="89"/>
        <end position="114"/>
    </location>
</feature>
<dbReference type="Proteomes" id="UP000005573">
    <property type="component" value="Unassembled WGS sequence"/>
</dbReference>
<dbReference type="RefSeq" id="WP_004009653.1">
    <property type="nucleotide sequence ID" value="NZ_GL622340.1"/>
</dbReference>
<accession>E6LZF7</accession>
<dbReference type="NCBIfam" id="TIGR03732">
    <property type="entry name" value="lanti_perm_MutE"/>
    <property type="match status" value="1"/>
</dbReference>
<keyword evidence="1" id="KW-1133">Transmembrane helix</keyword>
<name>E6LZF7_9ACTO</name>
<sequence>MNFFSILQSEFLKTKRSIVRRVAIASPLCLAALATIQGGYFSLNLFNWFYVVFLPATFAMIGAAAVNIDNGKHALRTIRSLPIKQNRIWLAKLINVLGYALFSCLLLSVAVILVPDLLGMFGTAQIKELSVVTVLSGIVVMFLSSAWQIPFSFILSKKLGLIFTVAINLIISFSGVLLALKSYWLFCPWAWVNRCMAVIIGVMPNGLPVESNLNVGTIDVVLSLILSLALTAVLGLLATWLFSNSEAR</sequence>
<dbReference type="Pfam" id="PF12730">
    <property type="entry name" value="ABC2_membrane_4"/>
    <property type="match status" value="1"/>
</dbReference>